<dbReference type="Gene3D" id="3.20.20.140">
    <property type="entry name" value="Metal-dependent hydrolases"/>
    <property type="match status" value="1"/>
</dbReference>
<comment type="similarity">
    <text evidence="6">Belongs to the eukaryotic/archaeal RNase P protein component 3 family.</text>
</comment>
<dbReference type="RefSeq" id="WP_012619120.1">
    <property type="nucleotide sequence ID" value="NC_011832.1"/>
</dbReference>
<dbReference type="InterPro" id="IPR002738">
    <property type="entry name" value="RNase_P_p30"/>
</dbReference>
<dbReference type="EC" id="3.1.26.5" evidence="6"/>
<dbReference type="SUPFAM" id="SSF89550">
    <property type="entry name" value="PHP domain-like"/>
    <property type="match status" value="1"/>
</dbReference>
<dbReference type="EMBL" id="CP001338">
    <property type="protein sequence ID" value="ACL17801.1"/>
    <property type="molecule type" value="Genomic_DNA"/>
</dbReference>
<keyword evidence="3 6" id="KW-0540">Nuclease</keyword>
<evidence type="ECO:0000256" key="2">
    <source>
        <dbReference type="ARBA" id="ARBA00022694"/>
    </source>
</evidence>
<dbReference type="Pfam" id="PF01876">
    <property type="entry name" value="RNase_P_p30"/>
    <property type="match status" value="1"/>
</dbReference>
<dbReference type="STRING" id="521011.Mpal_2528"/>
<dbReference type="GeneID" id="7271697"/>
<dbReference type="GO" id="GO:0030677">
    <property type="term" value="C:ribonuclease P complex"/>
    <property type="evidence" value="ECO:0007669"/>
    <property type="project" value="UniProtKB-UniRule"/>
</dbReference>
<dbReference type="HOGENOM" id="CLU_074509_1_0_2"/>
<keyword evidence="5 6" id="KW-0378">Hydrolase</keyword>
<evidence type="ECO:0000256" key="3">
    <source>
        <dbReference type="ARBA" id="ARBA00022722"/>
    </source>
</evidence>
<sequence>MHCTDICTCSYPAGDSSLTRMTMEAGALGFDTIVLPVEQPAVIGNVSVLPARVIETRHVREVIRDLGRTKEGQVMIVMAGDASFIRGVVPLRGVHLLAGVERQRKNAFDHVSARLAAEKNVGVTIDLFPLLYLKGLQRQRVLQRYADLLTLHRRYEFPFVIGSFARSILDQRSVREMTLLCALFGMEKEEVIRGLTSLPGVLHQLLPVRVVE</sequence>
<dbReference type="GO" id="GO:0005737">
    <property type="term" value="C:cytoplasm"/>
    <property type="evidence" value="ECO:0007669"/>
    <property type="project" value="UniProtKB-SubCell"/>
</dbReference>
<dbReference type="GO" id="GO:0001682">
    <property type="term" value="P:tRNA 5'-leader removal"/>
    <property type="evidence" value="ECO:0007669"/>
    <property type="project" value="UniProtKB-UniRule"/>
</dbReference>
<name>B8GEZ5_METPE</name>
<keyword evidence="2 6" id="KW-0819">tRNA processing</keyword>
<evidence type="ECO:0000256" key="4">
    <source>
        <dbReference type="ARBA" id="ARBA00022759"/>
    </source>
</evidence>
<keyword evidence="8" id="KW-1185">Reference proteome</keyword>
<evidence type="ECO:0000256" key="1">
    <source>
        <dbReference type="ARBA" id="ARBA00022490"/>
    </source>
</evidence>
<proteinExistence type="inferred from homology"/>
<dbReference type="eggNOG" id="arCOG00307">
    <property type="taxonomic scope" value="Archaea"/>
</dbReference>
<keyword evidence="4 6" id="KW-0255">Endonuclease</keyword>
<gene>
    <name evidence="6" type="primary">rnp3</name>
    <name evidence="7" type="ordered locus">Mpal_2528</name>
</gene>
<comment type="subcellular location">
    <subcellularLocation>
        <location evidence="6">Cytoplasm</location>
    </subcellularLocation>
</comment>
<comment type="subunit">
    <text evidence="6">Consists of a catalytic RNA component and at least 4-5 protein subunits.</text>
</comment>
<dbReference type="InterPro" id="IPR023539">
    <property type="entry name" value="RNase_P_comp-3_arc"/>
</dbReference>
<dbReference type="GO" id="GO:0004526">
    <property type="term" value="F:ribonuclease P activity"/>
    <property type="evidence" value="ECO:0007669"/>
    <property type="project" value="UniProtKB-UniRule"/>
</dbReference>
<dbReference type="OrthoDB" id="85765at2157"/>
<evidence type="ECO:0000256" key="5">
    <source>
        <dbReference type="ARBA" id="ARBA00022801"/>
    </source>
</evidence>
<dbReference type="KEGG" id="mpl:Mpal_2528"/>
<evidence type="ECO:0000313" key="8">
    <source>
        <dbReference type="Proteomes" id="UP000002457"/>
    </source>
</evidence>
<organism evidence="7 8">
    <name type="scientific">Methanosphaerula palustris (strain ATCC BAA-1556 / DSM 19958 / E1-9c)</name>
    <dbReference type="NCBI Taxonomy" id="521011"/>
    <lineage>
        <taxon>Archaea</taxon>
        <taxon>Methanobacteriati</taxon>
        <taxon>Methanobacteriota</taxon>
        <taxon>Stenosarchaea group</taxon>
        <taxon>Methanomicrobia</taxon>
        <taxon>Methanomicrobiales</taxon>
        <taxon>Methanoregulaceae</taxon>
        <taxon>Methanosphaerula</taxon>
    </lineage>
</organism>
<comment type="function">
    <text evidence="6">Part of ribonuclease P, a protein complex that generates mature tRNA molecules by cleaving their 5'-ends.</text>
</comment>
<dbReference type="HAMAP" id="MF_00756">
    <property type="entry name" value="RNase_P_3"/>
    <property type="match status" value="1"/>
</dbReference>
<keyword evidence="1 6" id="KW-0963">Cytoplasm</keyword>
<reference evidence="7 8" key="1">
    <citation type="journal article" date="2015" name="Genome Announc.">
        <title>Complete Genome Sequence of Methanosphaerula palustris E1-9CT, a Hydrogenotrophic Methanogen Isolated from a Minerotrophic Fen Peatland.</title>
        <authorList>
            <person name="Cadillo-Quiroz H."/>
            <person name="Browne P."/>
            <person name="Kyrpides N."/>
            <person name="Woyke T."/>
            <person name="Goodwin L."/>
            <person name="Detter C."/>
            <person name="Yavitt J.B."/>
            <person name="Zinder S.H."/>
        </authorList>
    </citation>
    <scope>NUCLEOTIDE SEQUENCE [LARGE SCALE GENOMIC DNA]</scope>
    <source>
        <strain evidence="8">ATCC BAA-1556 / DSM 19958 / E1-9c</strain>
    </source>
</reference>
<protein>
    <recommendedName>
        <fullName evidence="6">Ribonuclease P protein component 3</fullName>
        <shortName evidence="6">RNase P component 3</shortName>
        <ecNumber evidence="6">3.1.26.5</ecNumber>
    </recommendedName>
    <alternativeName>
        <fullName evidence="6">Rpp30</fullName>
    </alternativeName>
</protein>
<evidence type="ECO:0000313" key="7">
    <source>
        <dbReference type="EMBL" id="ACL17801.1"/>
    </source>
</evidence>
<dbReference type="InterPro" id="IPR016195">
    <property type="entry name" value="Pol/histidinol_Pase-like"/>
</dbReference>
<evidence type="ECO:0000256" key="6">
    <source>
        <dbReference type="HAMAP-Rule" id="MF_00756"/>
    </source>
</evidence>
<accession>B8GEZ5</accession>
<dbReference type="AlphaFoldDB" id="B8GEZ5"/>
<dbReference type="Proteomes" id="UP000002457">
    <property type="component" value="Chromosome"/>
</dbReference>
<comment type="catalytic activity">
    <reaction evidence="6">
        <text>Endonucleolytic cleavage of RNA, removing 5'-extranucleotides from tRNA precursor.</text>
        <dbReference type="EC" id="3.1.26.5"/>
    </reaction>
</comment>